<keyword evidence="4" id="KW-0547">Nucleotide-binding</keyword>
<evidence type="ECO:0000256" key="2">
    <source>
        <dbReference type="ARBA" id="ARBA00012438"/>
    </source>
</evidence>
<dbReference type="AlphaFoldDB" id="A0A2A4FW22"/>
<dbReference type="InterPro" id="IPR004358">
    <property type="entry name" value="Sig_transdc_His_kin-like_C"/>
</dbReference>
<dbReference type="InterPro" id="IPR003594">
    <property type="entry name" value="HATPase_dom"/>
</dbReference>
<dbReference type="GO" id="GO:0000160">
    <property type="term" value="P:phosphorelay signal transduction system"/>
    <property type="evidence" value="ECO:0007669"/>
    <property type="project" value="UniProtKB-KW"/>
</dbReference>
<comment type="caution">
    <text evidence="10">The sequence shown here is derived from an EMBL/GenBank/DDBJ whole genome shotgun (WGS) entry which is preliminary data.</text>
</comment>
<keyword evidence="7" id="KW-0902">Two-component regulatory system</keyword>
<dbReference type="SUPFAM" id="SSF55874">
    <property type="entry name" value="ATPase domain of HSP90 chaperone/DNA topoisomerase II/histidine kinase"/>
    <property type="match status" value="1"/>
</dbReference>
<dbReference type="PRINTS" id="PR00344">
    <property type="entry name" value="BCTRLSENSOR"/>
</dbReference>
<dbReference type="EMBL" id="NWUF01000013">
    <property type="protein sequence ID" value="PCE41591.1"/>
    <property type="molecule type" value="Genomic_DNA"/>
</dbReference>
<keyword evidence="3" id="KW-0808">Transferase</keyword>
<dbReference type="PANTHER" id="PTHR43065:SF46">
    <property type="entry name" value="C4-DICARBOXYLATE TRANSPORT SENSOR PROTEIN DCTB"/>
    <property type="match status" value="1"/>
</dbReference>
<proteinExistence type="predicted"/>
<evidence type="ECO:0000256" key="8">
    <source>
        <dbReference type="SAM" id="Phobius"/>
    </source>
</evidence>
<evidence type="ECO:0000256" key="7">
    <source>
        <dbReference type="ARBA" id="ARBA00023012"/>
    </source>
</evidence>
<keyword evidence="11" id="KW-1185">Reference proteome</keyword>
<protein>
    <recommendedName>
        <fullName evidence="2">histidine kinase</fullName>
        <ecNumber evidence="2">2.7.13.3</ecNumber>
    </recommendedName>
</protein>
<dbReference type="EC" id="2.7.13.3" evidence="2"/>
<dbReference type="InterPro" id="IPR005467">
    <property type="entry name" value="His_kinase_dom"/>
</dbReference>
<dbReference type="GO" id="GO:0004673">
    <property type="term" value="F:protein histidine kinase activity"/>
    <property type="evidence" value="ECO:0007669"/>
    <property type="project" value="UniProtKB-EC"/>
</dbReference>
<dbReference type="Proteomes" id="UP000218934">
    <property type="component" value="Unassembled WGS sequence"/>
</dbReference>
<dbReference type="SMART" id="SM00387">
    <property type="entry name" value="HATPase_c"/>
    <property type="match status" value="1"/>
</dbReference>
<dbReference type="KEGG" id="rdi:CMV14_08870"/>
<dbReference type="Pfam" id="PF13188">
    <property type="entry name" value="PAS_8"/>
    <property type="match status" value="1"/>
</dbReference>
<evidence type="ECO:0000313" key="11">
    <source>
        <dbReference type="Proteomes" id="UP000218934"/>
    </source>
</evidence>
<evidence type="ECO:0000256" key="5">
    <source>
        <dbReference type="ARBA" id="ARBA00022777"/>
    </source>
</evidence>
<dbReference type="OrthoDB" id="1931120at2"/>
<reference evidence="10 11" key="1">
    <citation type="submission" date="2017-09" db="EMBL/GenBank/DDBJ databases">
        <title>The Catabolism of 3,6-Dichlorosalicylic acid is Initiated by the Cytochrome P450 Monooxygenase DsmABC in Rhizorhabdus dicambivorans Ndbn-20.</title>
        <authorList>
            <person name="Na L."/>
        </authorList>
    </citation>
    <scope>NUCLEOTIDE SEQUENCE [LARGE SCALE GENOMIC DNA]</scope>
    <source>
        <strain evidence="10 11">Ndbn-20m</strain>
    </source>
</reference>
<dbReference type="Pfam" id="PF02518">
    <property type="entry name" value="HATPase_c"/>
    <property type="match status" value="1"/>
</dbReference>
<evidence type="ECO:0000313" key="10">
    <source>
        <dbReference type="EMBL" id="PCE41591.1"/>
    </source>
</evidence>
<evidence type="ECO:0000256" key="4">
    <source>
        <dbReference type="ARBA" id="ARBA00022741"/>
    </source>
</evidence>
<feature type="domain" description="Histidine kinase" evidence="9">
    <location>
        <begin position="227"/>
        <end position="444"/>
    </location>
</feature>
<dbReference type="PROSITE" id="PS50109">
    <property type="entry name" value="HIS_KIN"/>
    <property type="match status" value="1"/>
</dbReference>
<keyword evidence="5" id="KW-0418">Kinase</keyword>
<gene>
    <name evidence="10" type="ORF">COO09_13800</name>
</gene>
<accession>A0A2A4FW22</accession>
<feature type="transmembrane region" description="Helical" evidence="8">
    <location>
        <begin position="35"/>
        <end position="56"/>
    </location>
</feature>
<keyword evidence="8" id="KW-0472">Membrane</keyword>
<sequence>MAFDRHFSIGLAWRLTAVALTLWALVYSFERADLVATKLLAAVIAAIAIWALWSYVRRTNVELARFIEAVTHGDLSQGFSSHRHGGGFDALGQQLDSAMRRLREERAQAADAGRFNAALVDEAPVALLVIDGERVELANRAARKLFGRTEAVRIADYAPHGADFVAALEGSSRRIAAIEIDGRPQRAVLTGAEIHRLGHPLRLLTVQPLHGELDAVEIAAQADLVRVLTHEIMNSMTPVASLAQSAAGLMAEIETDDPRIAPQISDARLAVSTLARRAEGIMHFVEGYRAFIRTPTIRARRFPAGPWAEEMQRLFAATAEGQEAELAISIVPADMVLDGDPDLMAQAVLNLLKNGAEAAIAAGRAPRLKLSLGLIAGGRSSIMLSDNGPGIAPDQAGDIFLPFFTTKAKGTGVGLSLVRRIVTAHGGTITIRPSDAGACIEMIL</sequence>
<organism evidence="10 11">
    <name type="scientific">Rhizorhabdus dicambivorans</name>
    <dbReference type="NCBI Taxonomy" id="1850238"/>
    <lineage>
        <taxon>Bacteria</taxon>
        <taxon>Pseudomonadati</taxon>
        <taxon>Pseudomonadota</taxon>
        <taxon>Alphaproteobacteria</taxon>
        <taxon>Sphingomonadales</taxon>
        <taxon>Sphingomonadaceae</taxon>
        <taxon>Rhizorhabdus</taxon>
    </lineage>
</organism>
<dbReference type="PANTHER" id="PTHR43065">
    <property type="entry name" value="SENSOR HISTIDINE KINASE"/>
    <property type="match status" value="1"/>
</dbReference>
<keyword evidence="8" id="KW-1133">Transmembrane helix</keyword>
<keyword evidence="8" id="KW-0812">Transmembrane</keyword>
<dbReference type="RefSeq" id="WP_066964240.1">
    <property type="nucleotide sequence ID" value="NZ_CP023449.1"/>
</dbReference>
<dbReference type="GO" id="GO:0005524">
    <property type="term" value="F:ATP binding"/>
    <property type="evidence" value="ECO:0007669"/>
    <property type="project" value="UniProtKB-KW"/>
</dbReference>
<dbReference type="InterPro" id="IPR000014">
    <property type="entry name" value="PAS"/>
</dbReference>
<feature type="transmembrane region" description="Helical" evidence="8">
    <location>
        <begin position="12"/>
        <end position="29"/>
    </location>
</feature>
<dbReference type="Gene3D" id="3.30.565.10">
    <property type="entry name" value="Histidine kinase-like ATPase, C-terminal domain"/>
    <property type="match status" value="1"/>
</dbReference>
<keyword evidence="6 10" id="KW-0067">ATP-binding</keyword>
<evidence type="ECO:0000256" key="3">
    <source>
        <dbReference type="ARBA" id="ARBA00022679"/>
    </source>
</evidence>
<evidence type="ECO:0000256" key="1">
    <source>
        <dbReference type="ARBA" id="ARBA00000085"/>
    </source>
</evidence>
<dbReference type="InterPro" id="IPR036890">
    <property type="entry name" value="HATPase_C_sf"/>
</dbReference>
<comment type="catalytic activity">
    <reaction evidence="1">
        <text>ATP + protein L-histidine = ADP + protein N-phospho-L-histidine.</text>
        <dbReference type="EC" id="2.7.13.3"/>
    </reaction>
</comment>
<name>A0A2A4FW22_9SPHN</name>
<evidence type="ECO:0000259" key="9">
    <source>
        <dbReference type="PROSITE" id="PS50109"/>
    </source>
</evidence>
<evidence type="ECO:0000256" key="6">
    <source>
        <dbReference type="ARBA" id="ARBA00022840"/>
    </source>
</evidence>